<evidence type="ECO:0000313" key="2">
    <source>
        <dbReference type="EMBL" id="MBK1817906.1"/>
    </source>
</evidence>
<protein>
    <submittedName>
        <fullName evidence="2">Helix-turn-helix transcriptional regulator</fullName>
    </submittedName>
</protein>
<sequence>MNSLVNEIHHDAILESTSKSPHEDVVKKSIHSKSSELLCARLVELRKQAGLSQRDLASKIGREQALIARIELGERRVDVLELHTLLSVLSPDPEKEVLSIFSALNEIAKESESHS</sequence>
<gene>
    <name evidence="2" type="ORF">JIN84_19955</name>
</gene>
<evidence type="ECO:0000259" key="1">
    <source>
        <dbReference type="PROSITE" id="PS50943"/>
    </source>
</evidence>
<feature type="domain" description="HTH cro/C1-type" evidence="1">
    <location>
        <begin position="42"/>
        <end position="89"/>
    </location>
</feature>
<reference evidence="2" key="1">
    <citation type="submission" date="2021-01" db="EMBL/GenBank/DDBJ databases">
        <title>Modified the classification status of verrucomicrobia.</title>
        <authorList>
            <person name="Feng X."/>
        </authorList>
    </citation>
    <scope>NUCLEOTIDE SEQUENCE</scope>
    <source>
        <strain evidence="2">JCM 18052</strain>
    </source>
</reference>
<dbReference type="InterPro" id="IPR010982">
    <property type="entry name" value="Lambda_DNA-bd_dom_sf"/>
</dbReference>
<dbReference type="InterPro" id="IPR001387">
    <property type="entry name" value="Cro/C1-type_HTH"/>
</dbReference>
<dbReference type="Proteomes" id="UP000600139">
    <property type="component" value="Unassembled WGS sequence"/>
</dbReference>
<dbReference type="RefSeq" id="WP_200352831.1">
    <property type="nucleotide sequence ID" value="NZ_BAABHZ010000001.1"/>
</dbReference>
<dbReference type="Pfam" id="PF13560">
    <property type="entry name" value="HTH_31"/>
    <property type="match status" value="1"/>
</dbReference>
<dbReference type="PROSITE" id="PS50943">
    <property type="entry name" value="HTH_CROC1"/>
    <property type="match status" value="1"/>
</dbReference>
<accession>A0A934R838</accession>
<dbReference type="SMART" id="SM00530">
    <property type="entry name" value="HTH_XRE"/>
    <property type="match status" value="1"/>
</dbReference>
<keyword evidence="3" id="KW-1185">Reference proteome</keyword>
<evidence type="ECO:0000313" key="3">
    <source>
        <dbReference type="Proteomes" id="UP000600139"/>
    </source>
</evidence>
<name>A0A934R838_9BACT</name>
<organism evidence="2 3">
    <name type="scientific">Luteolibacter yonseiensis</name>
    <dbReference type="NCBI Taxonomy" id="1144680"/>
    <lineage>
        <taxon>Bacteria</taxon>
        <taxon>Pseudomonadati</taxon>
        <taxon>Verrucomicrobiota</taxon>
        <taxon>Verrucomicrobiia</taxon>
        <taxon>Verrucomicrobiales</taxon>
        <taxon>Verrucomicrobiaceae</taxon>
        <taxon>Luteolibacter</taxon>
    </lineage>
</organism>
<dbReference type="CDD" id="cd00093">
    <property type="entry name" value="HTH_XRE"/>
    <property type="match status" value="1"/>
</dbReference>
<proteinExistence type="predicted"/>
<dbReference type="AlphaFoldDB" id="A0A934R838"/>
<comment type="caution">
    <text evidence="2">The sequence shown here is derived from an EMBL/GenBank/DDBJ whole genome shotgun (WGS) entry which is preliminary data.</text>
</comment>
<dbReference type="EMBL" id="JAENIK010000012">
    <property type="protein sequence ID" value="MBK1817906.1"/>
    <property type="molecule type" value="Genomic_DNA"/>
</dbReference>
<dbReference type="GO" id="GO:0003677">
    <property type="term" value="F:DNA binding"/>
    <property type="evidence" value="ECO:0007669"/>
    <property type="project" value="InterPro"/>
</dbReference>
<dbReference type="Gene3D" id="1.10.260.40">
    <property type="entry name" value="lambda repressor-like DNA-binding domains"/>
    <property type="match status" value="1"/>
</dbReference>
<dbReference type="SUPFAM" id="SSF47413">
    <property type="entry name" value="lambda repressor-like DNA-binding domains"/>
    <property type="match status" value="1"/>
</dbReference>